<organism evidence="1 2">
    <name type="scientific">Coniosporium tulheliwenetii</name>
    <dbReference type="NCBI Taxonomy" id="3383036"/>
    <lineage>
        <taxon>Eukaryota</taxon>
        <taxon>Fungi</taxon>
        <taxon>Dikarya</taxon>
        <taxon>Ascomycota</taxon>
        <taxon>Pezizomycotina</taxon>
        <taxon>Dothideomycetes</taxon>
        <taxon>Dothideomycetes incertae sedis</taxon>
        <taxon>Coniosporium</taxon>
    </lineage>
</organism>
<accession>A0ACC2YIX9</accession>
<dbReference type="Proteomes" id="UP001172680">
    <property type="component" value="Unassembled WGS sequence"/>
</dbReference>
<sequence>MNEALMTRIKHLESKTSEVEERCKSLAAEKKELEEQNRDLSFFISGQEKLQAMAAEEGARMEVGAAPEERRKRKGKGRKQG</sequence>
<reference evidence="1" key="1">
    <citation type="submission" date="2022-10" db="EMBL/GenBank/DDBJ databases">
        <title>Culturing micro-colonial fungi from biological soil crusts in the Mojave desert and describing Neophaeococcomyces mojavensis, and introducing the new genera and species Taxawa tesnikishii.</title>
        <authorList>
            <person name="Kurbessoian T."/>
            <person name="Stajich J.E."/>
        </authorList>
    </citation>
    <scope>NUCLEOTIDE SEQUENCE</scope>
    <source>
        <strain evidence="1">JES_115</strain>
    </source>
</reference>
<name>A0ACC2YIX9_9PEZI</name>
<gene>
    <name evidence="1" type="ORF">H2199_008629</name>
</gene>
<evidence type="ECO:0000313" key="2">
    <source>
        <dbReference type="Proteomes" id="UP001172680"/>
    </source>
</evidence>
<keyword evidence="2" id="KW-1185">Reference proteome</keyword>
<dbReference type="EMBL" id="JAPDRP010000028">
    <property type="protein sequence ID" value="KAJ9635143.1"/>
    <property type="molecule type" value="Genomic_DNA"/>
</dbReference>
<comment type="caution">
    <text evidence="1">The sequence shown here is derived from an EMBL/GenBank/DDBJ whole genome shotgun (WGS) entry which is preliminary data.</text>
</comment>
<evidence type="ECO:0000313" key="1">
    <source>
        <dbReference type="EMBL" id="KAJ9635143.1"/>
    </source>
</evidence>
<proteinExistence type="predicted"/>
<protein>
    <submittedName>
        <fullName evidence="1">Uncharacterized protein</fullName>
    </submittedName>
</protein>